<keyword evidence="3" id="KW-1185">Reference proteome</keyword>
<gene>
    <name evidence="2" type="ORF">DICPUDRAFT_89803</name>
</gene>
<dbReference type="GeneID" id="10508120"/>
<evidence type="ECO:0000256" key="1">
    <source>
        <dbReference type="SAM" id="MobiDB-lite"/>
    </source>
</evidence>
<dbReference type="FunCoup" id="F0ZYA2">
    <property type="interactions" value="937"/>
</dbReference>
<dbReference type="OMA" id="MNHEKFI"/>
<proteinExistence type="predicted"/>
<dbReference type="KEGG" id="dpp:DICPUDRAFT_89803"/>
<organism evidence="2 3">
    <name type="scientific">Dictyostelium purpureum</name>
    <name type="common">Slime mold</name>
    <dbReference type="NCBI Taxonomy" id="5786"/>
    <lineage>
        <taxon>Eukaryota</taxon>
        <taxon>Amoebozoa</taxon>
        <taxon>Evosea</taxon>
        <taxon>Eumycetozoa</taxon>
        <taxon>Dictyostelia</taxon>
        <taxon>Dictyosteliales</taxon>
        <taxon>Dictyosteliaceae</taxon>
        <taxon>Dictyostelium</taxon>
    </lineage>
</organism>
<dbReference type="AlphaFoldDB" id="F0ZYA2"/>
<evidence type="ECO:0000313" key="3">
    <source>
        <dbReference type="Proteomes" id="UP000001064"/>
    </source>
</evidence>
<feature type="compositionally biased region" description="Polar residues" evidence="1">
    <location>
        <begin position="17"/>
        <end position="40"/>
    </location>
</feature>
<dbReference type="InParanoid" id="F0ZYA2"/>
<dbReference type="OrthoDB" id="19292at2759"/>
<protein>
    <submittedName>
        <fullName evidence="2">Uncharacterized protein</fullName>
    </submittedName>
</protein>
<feature type="compositionally biased region" description="Low complexity" evidence="1">
    <location>
        <begin position="50"/>
        <end position="60"/>
    </location>
</feature>
<dbReference type="Proteomes" id="UP000001064">
    <property type="component" value="Unassembled WGS sequence"/>
</dbReference>
<dbReference type="VEuPathDB" id="AmoebaDB:DICPUDRAFT_89803"/>
<reference evidence="3" key="1">
    <citation type="journal article" date="2011" name="Genome Biol.">
        <title>Comparative genomics of the social amoebae Dictyostelium discoideum and Dictyostelium purpureum.</title>
        <authorList>
            <consortium name="US DOE Joint Genome Institute (JGI-PGF)"/>
            <person name="Sucgang R."/>
            <person name="Kuo A."/>
            <person name="Tian X."/>
            <person name="Salerno W."/>
            <person name="Parikh A."/>
            <person name="Feasley C.L."/>
            <person name="Dalin E."/>
            <person name="Tu H."/>
            <person name="Huang E."/>
            <person name="Barry K."/>
            <person name="Lindquist E."/>
            <person name="Shapiro H."/>
            <person name="Bruce D."/>
            <person name="Schmutz J."/>
            <person name="Salamov A."/>
            <person name="Fey P."/>
            <person name="Gaudet P."/>
            <person name="Anjard C."/>
            <person name="Babu M.M."/>
            <person name="Basu S."/>
            <person name="Bushmanova Y."/>
            <person name="van der Wel H."/>
            <person name="Katoh-Kurasawa M."/>
            <person name="Dinh C."/>
            <person name="Coutinho P.M."/>
            <person name="Saito T."/>
            <person name="Elias M."/>
            <person name="Schaap P."/>
            <person name="Kay R.R."/>
            <person name="Henrissat B."/>
            <person name="Eichinger L."/>
            <person name="Rivero F."/>
            <person name="Putnam N.H."/>
            <person name="West C.M."/>
            <person name="Loomis W.F."/>
            <person name="Chisholm R.L."/>
            <person name="Shaulsky G."/>
            <person name="Strassmann J.E."/>
            <person name="Queller D.C."/>
            <person name="Kuspa A."/>
            <person name="Grigoriev I.V."/>
        </authorList>
    </citation>
    <scope>NUCLEOTIDE SEQUENCE [LARGE SCALE GENOMIC DNA]</scope>
    <source>
        <strain evidence="3">QSDP1</strain>
    </source>
</reference>
<sequence>MNDEEFFKLLNQFPLRNENQTNSETQSQPQQQPNLFSIFNNIMGGLNRNTSTTTTTTTSSVNKEEEEFWKRLKSFLYKNINNQEEADTIYNNFKMNHEKFIKEKKNEN</sequence>
<dbReference type="EMBL" id="GL871279">
    <property type="protein sequence ID" value="EGC31070.1"/>
    <property type="molecule type" value="Genomic_DNA"/>
</dbReference>
<accession>F0ZYA2</accession>
<name>F0ZYA2_DICPU</name>
<feature type="region of interest" description="Disordered" evidence="1">
    <location>
        <begin position="13"/>
        <end position="63"/>
    </location>
</feature>
<dbReference type="RefSeq" id="XP_003292396.1">
    <property type="nucleotide sequence ID" value="XM_003292348.1"/>
</dbReference>
<evidence type="ECO:0000313" key="2">
    <source>
        <dbReference type="EMBL" id="EGC31070.1"/>
    </source>
</evidence>
<dbReference type="eggNOG" id="ENOG502RIGB">
    <property type="taxonomic scope" value="Eukaryota"/>
</dbReference>